<sequence>MNVRNTFVICCVLYAVKFGNAKKGFILTSPKVLDAGTTEYFTLSVFDVPPGEEITIHLLRTSDNSVLAESKVNVLPNHNMWVEMFIPPIKDVKRAKLHIFGTFNGWSSTYEIDEKAEVSIRPRSDLTLIQTDKPLYKPGQTVRFRVLPMDSELKPLGKDATGDIWIEDSSGIRVSQWKNLTFERSK</sequence>
<dbReference type="OMA" id="DIWIEDS"/>
<evidence type="ECO:0000259" key="1">
    <source>
        <dbReference type="Pfam" id="PF01835"/>
    </source>
</evidence>
<evidence type="ECO:0000313" key="3">
    <source>
        <dbReference type="Proteomes" id="UP000054359"/>
    </source>
</evidence>
<dbReference type="GO" id="GO:0004866">
    <property type="term" value="F:endopeptidase inhibitor activity"/>
    <property type="evidence" value="ECO:0007669"/>
    <property type="project" value="InterPro"/>
</dbReference>
<protein>
    <submittedName>
        <fullName evidence="2">Ovostatin</fullName>
    </submittedName>
</protein>
<feature type="non-terminal residue" evidence="2">
    <location>
        <position position="186"/>
    </location>
</feature>
<dbReference type="Pfam" id="PF01835">
    <property type="entry name" value="MG2"/>
    <property type="match status" value="1"/>
</dbReference>
<reference evidence="2 3" key="1">
    <citation type="submission" date="2013-11" db="EMBL/GenBank/DDBJ databases">
        <title>Genome sequencing of Stegodyphus mimosarum.</title>
        <authorList>
            <person name="Bechsgaard J."/>
        </authorList>
    </citation>
    <scope>NUCLEOTIDE SEQUENCE [LARGE SCALE GENOMIC DNA]</scope>
</reference>
<dbReference type="PANTHER" id="PTHR11412:SF171">
    <property type="entry name" value="PREGNANCY ZONE PROTEIN-LIKE PROTEIN"/>
    <property type="match status" value="1"/>
</dbReference>
<gene>
    <name evidence="2" type="ORF">X975_03298</name>
</gene>
<dbReference type="InterPro" id="IPR050473">
    <property type="entry name" value="A2M/Complement_sys"/>
</dbReference>
<proteinExistence type="predicted"/>
<dbReference type="Gene3D" id="2.60.40.1930">
    <property type="match status" value="2"/>
</dbReference>
<evidence type="ECO:0000313" key="2">
    <source>
        <dbReference type="EMBL" id="KFM80242.1"/>
    </source>
</evidence>
<dbReference type="AlphaFoldDB" id="A0A087USA3"/>
<organism evidence="2 3">
    <name type="scientific">Stegodyphus mimosarum</name>
    <name type="common">African social velvet spider</name>
    <dbReference type="NCBI Taxonomy" id="407821"/>
    <lineage>
        <taxon>Eukaryota</taxon>
        <taxon>Metazoa</taxon>
        <taxon>Ecdysozoa</taxon>
        <taxon>Arthropoda</taxon>
        <taxon>Chelicerata</taxon>
        <taxon>Arachnida</taxon>
        <taxon>Araneae</taxon>
        <taxon>Araneomorphae</taxon>
        <taxon>Entelegynae</taxon>
        <taxon>Eresoidea</taxon>
        <taxon>Eresidae</taxon>
        <taxon>Stegodyphus</taxon>
    </lineage>
</organism>
<dbReference type="EMBL" id="KK121332">
    <property type="protein sequence ID" value="KFM80242.1"/>
    <property type="molecule type" value="Genomic_DNA"/>
</dbReference>
<feature type="domain" description="Macroglobulin" evidence="1">
    <location>
        <begin position="128"/>
        <end position="179"/>
    </location>
</feature>
<accession>A0A087USA3</accession>
<dbReference type="PANTHER" id="PTHR11412">
    <property type="entry name" value="MACROGLOBULIN / COMPLEMENT"/>
    <property type="match status" value="1"/>
</dbReference>
<name>A0A087USA3_STEMI</name>
<keyword evidence="3" id="KW-1185">Reference proteome</keyword>
<dbReference type="Proteomes" id="UP000054359">
    <property type="component" value="Unassembled WGS sequence"/>
</dbReference>
<dbReference type="InterPro" id="IPR002890">
    <property type="entry name" value="MG2"/>
</dbReference>
<dbReference type="OrthoDB" id="10070472at2759"/>
<dbReference type="STRING" id="407821.A0A087USA3"/>